<dbReference type="RefSeq" id="YP_010676890.1">
    <property type="nucleotide sequence ID" value="NC_071015.1"/>
</dbReference>
<evidence type="ECO:0000313" key="1">
    <source>
        <dbReference type="EMBL" id="QYN80078.1"/>
    </source>
</evidence>
<evidence type="ECO:0008006" key="3">
    <source>
        <dbReference type="Google" id="ProtNLM"/>
    </source>
</evidence>
<dbReference type="Proteomes" id="UP000828443">
    <property type="component" value="Segment"/>
</dbReference>
<dbReference type="GeneID" id="77953255"/>
<evidence type="ECO:0000313" key="2">
    <source>
        <dbReference type="Proteomes" id="UP000828443"/>
    </source>
</evidence>
<accession>A0AAE8BFI1</accession>
<protein>
    <recommendedName>
        <fullName evidence="3">Virion structural protein</fullName>
    </recommendedName>
</protein>
<organism evidence="1 2">
    <name type="scientific">Kosakonia phage Kc263</name>
    <dbReference type="NCBI Taxonomy" id="2863194"/>
    <lineage>
        <taxon>Viruses</taxon>
        <taxon>Duplodnaviria</taxon>
        <taxon>Heunggongvirae</taxon>
        <taxon>Uroviricota</taxon>
        <taxon>Caudoviricetes</taxon>
        <taxon>Chimalliviridae</taxon>
        <taxon>Branisovskavirus</taxon>
        <taxon>Branisovskavirus Kc263</taxon>
    </lineage>
</organism>
<reference evidence="1" key="1">
    <citation type="journal article" date="2021" name="Viruses">
        <title>Novel Viruses That Lyse Plant and Human Strains of Kosakonia cowanii.</title>
        <authorList>
            <person name="Petrzik K."/>
            <person name="Brazdova S."/>
            <person name="Krawczyk K."/>
        </authorList>
    </citation>
    <scope>NUCLEOTIDE SEQUENCE</scope>
</reference>
<sequence>MFDSKPTATLNEDVVPANNPGIRNEGDIKRQWYLPQIFDPDIHPIADMTKYIVPLEGELVHDTENKRILQVSHVDRYNTWKSTFVNYFLLPEKDTSDYELFPQHEYGFLQGELALAIDFSVRPAFARVDANAVAPDAAYALLYKGALISDKGEIISATYSGQELIDAQITVSPVVYDNLENKTVMGCNSFSVTQNETALPNGTRCTLVYYDQAGRPIPPTYPVVVQHCAYLRDHQLDKRYIKSIELLAPWFTNSTKPNTMFIPINLPLSAVEFRAVIHYQDGESVEMPVNSFNGDNGFQLHGLGSYKPTTVGQISADVVLSYFFKEHEQAMIADPGQPNHMAEVYEIVATPSQGSYSPRIYTYPYWDPAVGYRLKHYLTDLDRKYCRDVTDQVTLNATSPVFNGQKYGEEQPLVFNLNMRDVSAIYEPWAFVQHTTITLYNPPTAVGRKWDVRHSYSRPPFNNLTLEFWTPVGGGNPGRFADVATVAEFTAKGYDAFEPMFDPRQEVLAPQPTHFDIVKTDGTARTAIPLADYKTLPINDMTVSDGEGVYIRWVRRDSTGAELQLGVSAAICKKIATPTT</sequence>
<dbReference type="KEGG" id="vg:77953255"/>
<name>A0AAE8BFI1_9CAUD</name>
<keyword evidence="2" id="KW-1185">Reference proteome</keyword>
<proteinExistence type="predicted"/>
<dbReference type="EMBL" id="MZ348422">
    <property type="protein sequence ID" value="QYN80078.1"/>
    <property type="molecule type" value="Genomic_DNA"/>
</dbReference>